<dbReference type="Proteomes" id="UP000000602">
    <property type="component" value="Chromosome"/>
</dbReference>
<sequence length="52" mass="5774">MQLFFCQNDLLKDSHHSPATVTSVAIFIKYSLTCPFSIAIFACPNIGQVEIL</sequence>
<reference evidence="2" key="1">
    <citation type="journal article" date="2004" name="Environ. Microbiol.">
        <title>The genome of Desulfotalea psychrophila, a sulfate-reducing bacterium from permanently cold Arctic sediments.</title>
        <authorList>
            <person name="Rabus R."/>
            <person name="Ruepp A."/>
            <person name="Frickey T."/>
            <person name="Rattei T."/>
            <person name="Fartmann B."/>
            <person name="Stark M."/>
            <person name="Bauer M."/>
            <person name="Zibat A."/>
            <person name="Lombardot T."/>
            <person name="Becker I."/>
            <person name="Amann J."/>
            <person name="Gellner K."/>
            <person name="Teeling H."/>
            <person name="Leuschner W.D."/>
            <person name="Gloeckner F.-O."/>
            <person name="Lupas A.N."/>
            <person name="Amann R."/>
            <person name="Klenk H.-P."/>
        </authorList>
    </citation>
    <scope>NUCLEOTIDE SEQUENCE [LARGE SCALE GENOMIC DNA]</scope>
    <source>
        <strain evidence="2">DSM 12343 / LSv54</strain>
    </source>
</reference>
<dbReference type="HOGENOM" id="CLU_3079234_0_0_7"/>
<accession>Q6AKS1</accession>
<keyword evidence="2" id="KW-1185">Reference proteome</keyword>
<dbReference type="EMBL" id="CR522870">
    <property type="protein sequence ID" value="CAG37054.1"/>
    <property type="molecule type" value="Genomic_DNA"/>
</dbReference>
<dbReference type="STRING" id="177439.DP2325"/>
<evidence type="ECO:0000313" key="2">
    <source>
        <dbReference type="Proteomes" id="UP000000602"/>
    </source>
</evidence>
<evidence type="ECO:0000313" key="1">
    <source>
        <dbReference type="EMBL" id="CAG37054.1"/>
    </source>
</evidence>
<name>Q6AKS1_DESPS</name>
<proteinExistence type="predicted"/>
<protein>
    <submittedName>
        <fullName evidence="1">Uncharacterized protein</fullName>
    </submittedName>
</protein>
<organism evidence="1 2">
    <name type="scientific">Desulfotalea psychrophila (strain LSv54 / DSM 12343)</name>
    <dbReference type="NCBI Taxonomy" id="177439"/>
    <lineage>
        <taxon>Bacteria</taxon>
        <taxon>Pseudomonadati</taxon>
        <taxon>Thermodesulfobacteriota</taxon>
        <taxon>Desulfobulbia</taxon>
        <taxon>Desulfobulbales</taxon>
        <taxon>Desulfocapsaceae</taxon>
        <taxon>Desulfotalea</taxon>
    </lineage>
</organism>
<dbReference type="KEGG" id="dps:DP2325"/>
<dbReference type="AlphaFoldDB" id="Q6AKS1"/>
<gene>
    <name evidence="1" type="ordered locus">DP2325</name>
</gene>